<dbReference type="PANTHER" id="PTHR10241">
    <property type="entry name" value="LETHAL 2 GIANT LARVAE PROTEIN"/>
    <property type="match status" value="1"/>
</dbReference>
<dbReference type="PANTHER" id="PTHR10241:SF25">
    <property type="entry name" value="TOMOSYN, ISOFORM C"/>
    <property type="match status" value="1"/>
</dbReference>
<gene>
    <name evidence="2" type="ORF">HNAJ_LOCUS1946</name>
</gene>
<dbReference type="Proteomes" id="UP000278807">
    <property type="component" value="Unassembled WGS sequence"/>
</dbReference>
<proteinExistence type="predicted"/>
<accession>A0A3P7RRI0</accession>
<name>A0A3P7RRI0_RODNA</name>
<evidence type="ECO:0000313" key="2">
    <source>
        <dbReference type="EMBL" id="VDN97805.1"/>
    </source>
</evidence>
<dbReference type="InterPro" id="IPR013577">
    <property type="entry name" value="LLGL2"/>
</dbReference>
<dbReference type="OrthoDB" id="19944at2759"/>
<dbReference type="GO" id="GO:0005886">
    <property type="term" value="C:plasma membrane"/>
    <property type="evidence" value="ECO:0007669"/>
    <property type="project" value="TreeGrafter"/>
</dbReference>
<dbReference type="InterPro" id="IPR036322">
    <property type="entry name" value="WD40_repeat_dom_sf"/>
</dbReference>
<dbReference type="EMBL" id="UZAE01000857">
    <property type="protein sequence ID" value="VDN97805.1"/>
    <property type="molecule type" value="Genomic_DNA"/>
</dbReference>
<sequence>MAVSSSWLSIGSDQGNVHFVSVQQFTTSGYVINWNRAINVTQSQRPGSVVQLAEHPQDSNKLLIGYSSGLLVLWDLRAKAAEARFNYHETLYSFSWHWEGKAFISAHSSGTIVTWALNQPNRPQSVICPHAGEEEVPDSSQYSFEPIRCVQWLPSKNGESVIVFAGGSRRDSLDAVIDGDEGDSTTPSVTIMRGKRLAVMQMDFPVVTFTTLCTSPYFNGQSS</sequence>
<dbReference type="GO" id="GO:0031201">
    <property type="term" value="C:SNARE complex"/>
    <property type="evidence" value="ECO:0007669"/>
    <property type="project" value="TreeGrafter"/>
</dbReference>
<protein>
    <recommendedName>
        <fullName evidence="1">Lethal giant larvae homologue 2 domain-containing protein</fullName>
    </recommendedName>
</protein>
<keyword evidence="3" id="KW-1185">Reference proteome</keyword>
<dbReference type="GO" id="GO:0006887">
    <property type="term" value="P:exocytosis"/>
    <property type="evidence" value="ECO:0007669"/>
    <property type="project" value="TreeGrafter"/>
</dbReference>
<feature type="domain" description="Lethal giant larvae homologue 2" evidence="1">
    <location>
        <begin position="145"/>
        <end position="217"/>
    </location>
</feature>
<dbReference type="SUPFAM" id="SSF50978">
    <property type="entry name" value="WD40 repeat-like"/>
    <property type="match status" value="1"/>
</dbReference>
<dbReference type="GO" id="GO:0019905">
    <property type="term" value="F:syntaxin binding"/>
    <property type="evidence" value="ECO:0007669"/>
    <property type="project" value="TreeGrafter"/>
</dbReference>
<dbReference type="InterPro" id="IPR015943">
    <property type="entry name" value="WD40/YVTN_repeat-like_dom_sf"/>
</dbReference>
<dbReference type="Pfam" id="PF08366">
    <property type="entry name" value="LLGL"/>
    <property type="match status" value="1"/>
</dbReference>
<dbReference type="GO" id="GO:0005096">
    <property type="term" value="F:GTPase activator activity"/>
    <property type="evidence" value="ECO:0007669"/>
    <property type="project" value="TreeGrafter"/>
</dbReference>
<dbReference type="Gene3D" id="2.130.10.10">
    <property type="entry name" value="YVTN repeat-like/Quinoprotein amine dehydrogenase"/>
    <property type="match status" value="1"/>
</dbReference>
<evidence type="ECO:0000259" key="1">
    <source>
        <dbReference type="Pfam" id="PF08366"/>
    </source>
</evidence>
<dbReference type="AlphaFoldDB" id="A0A3P7RRI0"/>
<organism evidence="2 3">
    <name type="scientific">Rodentolepis nana</name>
    <name type="common">Dwarf tapeworm</name>
    <name type="synonym">Hymenolepis nana</name>
    <dbReference type="NCBI Taxonomy" id="102285"/>
    <lineage>
        <taxon>Eukaryota</taxon>
        <taxon>Metazoa</taxon>
        <taxon>Spiralia</taxon>
        <taxon>Lophotrochozoa</taxon>
        <taxon>Platyhelminthes</taxon>
        <taxon>Cestoda</taxon>
        <taxon>Eucestoda</taxon>
        <taxon>Cyclophyllidea</taxon>
        <taxon>Hymenolepididae</taxon>
        <taxon>Rodentolepis</taxon>
    </lineage>
</organism>
<dbReference type="GO" id="GO:0006893">
    <property type="term" value="P:Golgi to plasma membrane transport"/>
    <property type="evidence" value="ECO:0007669"/>
    <property type="project" value="TreeGrafter"/>
</dbReference>
<reference evidence="2 3" key="1">
    <citation type="submission" date="2018-11" db="EMBL/GenBank/DDBJ databases">
        <authorList>
            <consortium name="Pathogen Informatics"/>
        </authorList>
    </citation>
    <scope>NUCLEOTIDE SEQUENCE [LARGE SCALE GENOMIC DNA]</scope>
</reference>
<dbReference type="GO" id="GO:0045159">
    <property type="term" value="F:myosin II binding"/>
    <property type="evidence" value="ECO:0007669"/>
    <property type="project" value="TreeGrafter"/>
</dbReference>
<evidence type="ECO:0000313" key="3">
    <source>
        <dbReference type="Proteomes" id="UP000278807"/>
    </source>
</evidence>